<dbReference type="Proteomes" id="UP000036097">
    <property type="component" value="Unassembled WGS sequence"/>
</dbReference>
<dbReference type="AlphaFoldDB" id="A0A0J1GVZ4"/>
<sequence>MARNLIRKKSEAHNRSFAFCVGCHSFALDLKLILIKTSIAICQIVLGIPYYDKVPDGGCYEVVFENEAILFFDVVFNCCIV</sequence>
<evidence type="ECO:0000313" key="1">
    <source>
        <dbReference type="EMBL" id="KLV03850.1"/>
    </source>
</evidence>
<dbReference type="EMBL" id="LDOT01000025">
    <property type="protein sequence ID" value="KLV03850.1"/>
    <property type="molecule type" value="Genomic_DNA"/>
</dbReference>
<dbReference type="STRING" id="1195763.ABT56_17380"/>
<reference evidence="1 2" key="1">
    <citation type="submission" date="2015-05" db="EMBL/GenBank/DDBJ databases">
        <title>Photobacterium galathea sp. nov.</title>
        <authorList>
            <person name="Machado H."/>
            <person name="Gram L."/>
        </authorList>
    </citation>
    <scope>NUCLEOTIDE SEQUENCE [LARGE SCALE GENOMIC DNA]</scope>
    <source>
        <strain evidence="1 2">CGMCC 1.12159</strain>
    </source>
</reference>
<evidence type="ECO:0000313" key="2">
    <source>
        <dbReference type="Proteomes" id="UP000036097"/>
    </source>
</evidence>
<keyword evidence="2" id="KW-1185">Reference proteome</keyword>
<organism evidence="1 2">
    <name type="scientific">Photobacterium aquae</name>
    <dbReference type="NCBI Taxonomy" id="1195763"/>
    <lineage>
        <taxon>Bacteria</taxon>
        <taxon>Pseudomonadati</taxon>
        <taxon>Pseudomonadota</taxon>
        <taxon>Gammaproteobacteria</taxon>
        <taxon>Vibrionales</taxon>
        <taxon>Vibrionaceae</taxon>
        <taxon>Photobacterium</taxon>
    </lineage>
</organism>
<accession>A0A0J1GVZ4</accession>
<protein>
    <submittedName>
        <fullName evidence="1">Uncharacterized protein</fullName>
    </submittedName>
</protein>
<name>A0A0J1GVZ4_9GAMM</name>
<gene>
    <name evidence="1" type="ORF">ABT56_17380</name>
</gene>
<comment type="caution">
    <text evidence="1">The sequence shown here is derived from an EMBL/GenBank/DDBJ whole genome shotgun (WGS) entry which is preliminary data.</text>
</comment>
<proteinExistence type="predicted"/>